<accession>A0A174F511</accession>
<dbReference type="AlphaFoldDB" id="A0A174F511"/>
<name>A0A174F511_9BACE</name>
<reference evidence="4 5" key="1">
    <citation type="submission" date="2015-09" db="EMBL/GenBank/DDBJ databases">
        <authorList>
            <consortium name="Pathogen Informatics"/>
        </authorList>
    </citation>
    <scope>NUCLEOTIDE SEQUENCE [LARGE SCALE GENOMIC DNA]</scope>
    <source>
        <strain evidence="4 5">2789STDY5608840</strain>
    </source>
</reference>
<dbReference type="Gene3D" id="2.60.120.1440">
    <property type="match status" value="1"/>
</dbReference>
<keyword evidence="1" id="KW-0472">Membrane</keyword>
<dbReference type="Proteomes" id="UP000095517">
    <property type="component" value="Unassembled WGS sequence"/>
</dbReference>
<dbReference type="InterPro" id="IPR006860">
    <property type="entry name" value="FecR"/>
</dbReference>
<keyword evidence="1" id="KW-1133">Transmembrane helix</keyword>
<evidence type="ECO:0000313" key="5">
    <source>
        <dbReference type="Proteomes" id="UP000095517"/>
    </source>
</evidence>
<feature type="transmembrane region" description="Helical" evidence="1">
    <location>
        <begin position="90"/>
        <end position="114"/>
    </location>
</feature>
<evidence type="ECO:0000259" key="3">
    <source>
        <dbReference type="Pfam" id="PF16344"/>
    </source>
</evidence>
<dbReference type="InterPro" id="IPR012373">
    <property type="entry name" value="Ferrdict_sens_TM"/>
</dbReference>
<dbReference type="Pfam" id="PF16344">
    <property type="entry name" value="FecR_C"/>
    <property type="match status" value="1"/>
</dbReference>
<protein>
    <submittedName>
        <fullName evidence="4">Fe2+-dicitrate sensor, membrane component</fullName>
    </submittedName>
</protein>
<sequence length="341" mass="39563">MREENRYRIAELILKFLETKASLEEIVELQEWISLSEENRNNFQKLRNIWEMTNPSASQMNINIESALLKTKIRAGIEPRKKIVSTSQKVVFYFQRIAAILFLPTLIALSIIMMNDKDEQLAYYKASTPYGSISEIILPDSSKVWLDVGSTLEYPSRFINNTRRVYMCGEAYFEVHADKKHPFIIQADELEITATGTAFNVSSFAQSLEQKVTLISGKVSVSQGNKIKYLLPGQQLTYQRNTKRMTIASIDTFKYTAWKDGIIAFRDDSLETIFHRLEQIYRVRFIVNDLDIKKYTYRATFKGETLDEIINCMEEGTPVKFRKRDDNHKEGDTLIIEVNKD</sequence>
<proteinExistence type="predicted"/>
<organism evidence="4 5">
    <name type="scientific">Bacteroides finegoldii</name>
    <dbReference type="NCBI Taxonomy" id="338188"/>
    <lineage>
        <taxon>Bacteria</taxon>
        <taxon>Pseudomonadati</taxon>
        <taxon>Bacteroidota</taxon>
        <taxon>Bacteroidia</taxon>
        <taxon>Bacteroidales</taxon>
        <taxon>Bacteroidaceae</taxon>
        <taxon>Bacteroides</taxon>
    </lineage>
</organism>
<feature type="domain" description="FecR protein" evidence="2">
    <location>
        <begin position="126"/>
        <end position="219"/>
    </location>
</feature>
<evidence type="ECO:0000259" key="2">
    <source>
        <dbReference type="Pfam" id="PF04773"/>
    </source>
</evidence>
<dbReference type="InterPro" id="IPR032508">
    <property type="entry name" value="FecR_C"/>
</dbReference>
<dbReference type="EMBL" id="CYZH01000009">
    <property type="protein sequence ID" value="CUO43265.1"/>
    <property type="molecule type" value="Genomic_DNA"/>
</dbReference>
<dbReference type="FunFam" id="2.60.120.1440:FF:000001">
    <property type="entry name" value="Putative anti-sigma factor"/>
    <property type="match status" value="1"/>
</dbReference>
<dbReference type="STRING" id="338188.ERS852397_02017"/>
<dbReference type="Pfam" id="PF04773">
    <property type="entry name" value="FecR"/>
    <property type="match status" value="1"/>
</dbReference>
<evidence type="ECO:0000256" key="1">
    <source>
        <dbReference type="SAM" id="Phobius"/>
    </source>
</evidence>
<dbReference type="PIRSF" id="PIRSF018266">
    <property type="entry name" value="FecR"/>
    <property type="match status" value="1"/>
</dbReference>
<dbReference type="PANTHER" id="PTHR30273">
    <property type="entry name" value="PERIPLASMIC SIGNAL SENSOR AND SIGMA FACTOR ACTIVATOR FECR-RELATED"/>
    <property type="match status" value="1"/>
</dbReference>
<feature type="domain" description="Protein FecR C-terminal" evidence="3">
    <location>
        <begin position="263"/>
        <end position="327"/>
    </location>
</feature>
<dbReference type="GO" id="GO:0016989">
    <property type="term" value="F:sigma factor antagonist activity"/>
    <property type="evidence" value="ECO:0007669"/>
    <property type="project" value="TreeGrafter"/>
</dbReference>
<gene>
    <name evidence="4" type="ORF">ERS852397_02017</name>
</gene>
<dbReference type="RefSeq" id="WP_022274875.1">
    <property type="nucleotide sequence ID" value="NZ_CABIXA010000009.1"/>
</dbReference>
<dbReference type="PANTHER" id="PTHR30273:SF2">
    <property type="entry name" value="PROTEIN FECR"/>
    <property type="match status" value="1"/>
</dbReference>
<dbReference type="Gene3D" id="3.55.50.30">
    <property type="match status" value="1"/>
</dbReference>
<keyword evidence="1" id="KW-0812">Transmembrane</keyword>
<evidence type="ECO:0000313" key="4">
    <source>
        <dbReference type="EMBL" id="CUO43265.1"/>
    </source>
</evidence>